<dbReference type="GO" id="GO:0005737">
    <property type="term" value="C:cytoplasm"/>
    <property type="evidence" value="ECO:0007669"/>
    <property type="project" value="TreeGrafter"/>
</dbReference>
<name>A0A6B2LDK1_9EUKA</name>
<sequence length="263" mass="31141">MIRTEQSYVRNLNILYLVFKKPLQESLLVTEEHLNLLFYNVDEIIISSTSLLNTLVEQGKNFENDQTIAGSLLSLIPFLELYRNYTLNYRKCQNLRLELLEKDKIRAWLEKQYENPQCQNLTIESYLTLPIQRIPQYFYLLDEILKCTDGEDPEYEKIEMALSMVKEISEEVSVALKEQDQLETMNKISKKFTDYQIMKIGRIYYHDGELVKICRKERKKRLFYLFSDVLLYTQNVQAIGAKLNFIQSASRFQSIFTNNQGHP</sequence>
<organism evidence="2">
    <name type="scientific">Arcella intermedia</name>
    <dbReference type="NCBI Taxonomy" id="1963864"/>
    <lineage>
        <taxon>Eukaryota</taxon>
        <taxon>Amoebozoa</taxon>
        <taxon>Tubulinea</taxon>
        <taxon>Elardia</taxon>
        <taxon>Arcellinida</taxon>
        <taxon>Sphaerothecina</taxon>
        <taxon>Arcellidae</taxon>
        <taxon>Arcella</taxon>
    </lineage>
</organism>
<reference evidence="2" key="1">
    <citation type="journal article" date="2020" name="J. Eukaryot. Microbiol.">
        <title>De novo Sequencing, Assembly and Annotation of the Transcriptome for the Free-Living Testate Amoeba Arcella intermedia.</title>
        <authorList>
            <person name="Ribeiro G.M."/>
            <person name="Porfirio-Sousa A.L."/>
            <person name="Maurer-Alcala X.X."/>
            <person name="Katz L.A."/>
            <person name="Lahr D.J.G."/>
        </authorList>
    </citation>
    <scope>NUCLEOTIDE SEQUENCE</scope>
</reference>
<dbReference type="InterPro" id="IPR051092">
    <property type="entry name" value="FYVE_RhoGEF_PH"/>
</dbReference>
<dbReference type="SMART" id="SM00325">
    <property type="entry name" value="RhoGEF"/>
    <property type="match status" value="1"/>
</dbReference>
<dbReference type="EMBL" id="GIBP01006150">
    <property type="protein sequence ID" value="NDV35119.1"/>
    <property type="molecule type" value="Transcribed_RNA"/>
</dbReference>
<accession>A0A6B2LDK1</accession>
<evidence type="ECO:0000313" key="2">
    <source>
        <dbReference type="EMBL" id="NDV35119.1"/>
    </source>
</evidence>
<dbReference type="SUPFAM" id="SSF50729">
    <property type="entry name" value="PH domain-like"/>
    <property type="match status" value="1"/>
</dbReference>
<dbReference type="Gene3D" id="1.20.900.10">
    <property type="entry name" value="Dbl homology (DH) domain"/>
    <property type="match status" value="1"/>
</dbReference>
<protein>
    <recommendedName>
        <fullName evidence="1">DH domain-containing protein</fullName>
    </recommendedName>
</protein>
<dbReference type="InterPro" id="IPR011993">
    <property type="entry name" value="PH-like_dom_sf"/>
</dbReference>
<dbReference type="Gene3D" id="2.30.29.30">
    <property type="entry name" value="Pleckstrin-homology domain (PH domain)/Phosphotyrosine-binding domain (PTB)"/>
    <property type="match status" value="1"/>
</dbReference>
<dbReference type="Pfam" id="PF00621">
    <property type="entry name" value="RhoGEF"/>
    <property type="match status" value="1"/>
</dbReference>
<dbReference type="InterPro" id="IPR035899">
    <property type="entry name" value="DBL_dom_sf"/>
</dbReference>
<dbReference type="InterPro" id="IPR000219">
    <property type="entry name" value="DH_dom"/>
</dbReference>
<dbReference type="PANTHER" id="PTHR12673:SF159">
    <property type="entry name" value="LD03170P"/>
    <property type="match status" value="1"/>
</dbReference>
<feature type="domain" description="DH" evidence="1">
    <location>
        <begin position="1"/>
        <end position="175"/>
    </location>
</feature>
<dbReference type="SUPFAM" id="SSF48065">
    <property type="entry name" value="DBL homology domain (DH-domain)"/>
    <property type="match status" value="1"/>
</dbReference>
<dbReference type="CDD" id="cd00160">
    <property type="entry name" value="RhoGEF"/>
    <property type="match status" value="1"/>
</dbReference>
<dbReference type="PANTHER" id="PTHR12673">
    <property type="entry name" value="FACIOGENITAL DYSPLASIA PROTEIN"/>
    <property type="match status" value="1"/>
</dbReference>
<dbReference type="AlphaFoldDB" id="A0A6B2LDK1"/>
<proteinExistence type="predicted"/>
<dbReference type="PROSITE" id="PS50010">
    <property type="entry name" value="DH_2"/>
    <property type="match status" value="1"/>
</dbReference>
<evidence type="ECO:0000259" key="1">
    <source>
        <dbReference type="PROSITE" id="PS50010"/>
    </source>
</evidence>
<dbReference type="GO" id="GO:0005085">
    <property type="term" value="F:guanyl-nucleotide exchange factor activity"/>
    <property type="evidence" value="ECO:0007669"/>
    <property type="project" value="InterPro"/>
</dbReference>